<dbReference type="GO" id="GO:0016757">
    <property type="term" value="F:glycosyltransferase activity"/>
    <property type="evidence" value="ECO:0007669"/>
    <property type="project" value="UniProtKB-KW"/>
</dbReference>
<dbReference type="Pfam" id="PF00535">
    <property type="entry name" value="Glycos_transf_2"/>
    <property type="match status" value="1"/>
</dbReference>
<evidence type="ECO:0000313" key="5">
    <source>
        <dbReference type="Proteomes" id="UP000092971"/>
    </source>
</evidence>
<dbReference type="PANTHER" id="PTHR22916:SF51">
    <property type="entry name" value="GLYCOSYLTRANSFERASE EPSH-RELATED"/>
    <property type="match status" value="1"/>
</dbReference>
<evidence type="ECO:0000313" key="4">
    <source>
        <dbReference type="EMBL" id="ANW97653.1"/>
    </source>
</evidence>
<keyword evidence="2" id="KW-0808">Transferase</keyword>
<dbReference type="InterPro" id="IPR029044">
    <property type="entry name" value="Nucleotide-diphossugar_trans"/>
</dbReference>
<dbReference type="SUPFAM" id="SSF53448">
    <property type="entry name" value="Nucleotide-diphospho-sugar transferases"/>
    <property type="match status" value="1"/>
</dbReference>
<evidence type="ECO:0000256" key="1">
    <source>
        <dbReference type="ARBA" id="ARBA00022676"/>
    </source>
</evidence>
<name>A0A1B1YA49_THEST</name>
<sequence length="342" mass="40071">MYNDLISIIVPIYNCEKYLLKCVDSIRTQTYTNLEIILIDDGSNDNSPSLCDKILKEDCRIKVIHKDNGGVSDARNTGLKIASGKYIAFVDSDDYLEETYLELLYKSLIFNEADLSICGYIYEDEKGNMIAKTTGDSVILNSHEALNLMFSPKEYQGFLWNKLFKKELIGALQFNKEITICEDLLFVSQYMLNCKKIVYNPIPLYHYVYNTNSAINSRYRKFNYKNLSELKVYDIMLTFLPTTYYDTIKVIKYRKLMSHVGIVQQVYSSNHFDKKLLDKMQQYIRNNIFDIFHINKKVFRVSKYDKLMALLIAINPAFLYCAFKVKKLIKKLIYILKFKHCI</sequence>
<dbReference type="RefSeq" id="WP_054632788.1">
    <property type="nucleotide sequence ID" value="NZ_CP014672.1"/>
</dbReference>
<accession>A0A1B1YA49</accession>
<dbReference type="CDD" id="cd00761">
    <property type="entry name" value="Glyco_tranf_GTA_type"/>
    <property type="match status" value="1"/>
</dbReference>
<gene>
    <name evidence="4" type="ORF">CSTERTH_00700</name>
</gene>
<organism evidence="4 5">
    <name type="scientific">Thermoclostridium stercorarium subsp. thermolacticum DSM 2910</name>
    <dbReference type="NCBI Taxonomy" id="1121336"/>
    <lineage>
        <taxon>Bacteria</taxon>
        <taxon>Bacillati</taxon>
        <taxon>Bacillota</taxon>
        <taxon>Clostridia</taxon>
        <taxon>Eubacteriales</taxon>
        <taxon>Oscillospiraceae</taxon>
        <taxon>Thermoclostridium</taxon>
    </lineage>
</organism>
<dbReference type="OrthoDB" id="1640114at2"/>
<dbReference type="Gene3D" id="3.90.550.10">
    <property type="entry name" value="Spore Coat Polysaccharide Biosynthesis Protein SpsA, Chain A"/>
    <property type="match status" value="1"/>
</dbReference>
<dbReference type="Proteomes" id="UP000092971">
    <property type="component" value="Chromosome"/>
</dbReference>
<dbReference type="InterPro" id="IPR001173">
    <property type="entry name" value="Glyco_trans_2-like"/>
</dbReference>
<dbReference type="PANTHER" id="PTHR22916">
    <property type="entry name" value="GLYCOSYLTRANSFERASE"/>
    <property type="match status" value="1"/>
</dbReference>
<reference evidence="4 5" key="1">
    <citation type="submission" date="2016-02" db="EMBL/GenBank/DDBJ databases">
        <title>Comparison of Clostridium stercorarium subspecies using comparative genomics and transcriptomics.</title>
        <authorList>
            <person name="Schellenberg J."/>
            <person name="Thallinger G."/>
            <person name="Levin D.B."/>
            <person name="Zhang X."/>
            <person name="Alvare G."/>
            <person name="Fristensky B."/>
            <person name="Sparling R."/>
        </authorList>
    </citation>
    <scope>NUCLEOTIDE SEQUENCE [LARGE SCALE GENOMIC DNA]</scope>
    <source>
        <strain evidence="4 5">DSM 2910</strain>
    </source>
</reference>
<evidence type="ECO:0000256" key="2">
    <source>
        <dbReference type="ARBA" id="ARBA00022679"/>
    </source>
</evidence>
<protein>
    <recommendedName>
        <fullName evidence="3">Glycosyltransferase 2-like domain-containing protein</fullName>
    </recommendedName>
</protein>
<dbReference type="EMBL" id="CP014672">
    <property type="protein sequence ID" value="ANW97653.1"/>
    <property type="molecule type" value="Genomic_DNA"/>
</dbReference>
<keyword evidence="1" id="KW-0328">Glycosyltransferase</keyword>
<evidence type="ECO:0000259" key="3">
    <source>
        <dbReference type="Pfam" id="PF00535"/>
    </source>
</evidence>
<feature type="domain" description="Glycosyltransferase 2-like" evidence="3">
    <location>
        <begin position="7"/>
        <end position="136"/>
    </location>
</feature>
<proteinExistence type="predicted"/>
<dbReference type="AlphaFoldDB" id="A0A1B1YA49"/>